<proteinExistence type="predicted"/>
<feature type="compositionally biased region" description="Basic and acidic residues" evidence="1">
    <location>
        <begin position="25"/>
        <end position="34"/>
    </location>
</feature>
<name>A0AAD2G7F9_9STRA</name>
<comment type="caution">
    <text evidence="3">The sequence shown here is derived from an EMBL/GenBank/DDBJ whole genome shotgun (WGS) entry which is preliminary data.</text>
</comment>
<protein>
    <recommendedName>
        <fullName evidence="2">MULE transposase domain-containing protein</fullName>
    </recommendedName>
</protein>
<dbReference type="Proteomes" id="UP001295423">
    <property type="component" value="Unassembled WGS sequence"/>
</dbReference>
<gene>
    <name evidence="3" type="ORF">CYCCA115_LOCUS20630</name>
</gene>
<dbReference type="EMBL" id="CAKOGP040002184">
    <property type="protein sequence ID" value="CAJ1964434.1"/>
    <property type="molecule type" value="Genomic_DNA"/>
</dbReference>
<feature type="domain" description="MULE transposase" evidence="2">
    <location>
        <begin position="248"/>
        <end position="349"/>
    </location>
</feature>
<dbReference type="InterPro" id="IPR018289">
    <property type="entry name" value="MULE_transposase_dom"/>
</dbReference>
<evidence type="ECO:0000313" key="4">
    <source>
        <dbReference type="Proteomes" id="UP001295423"/>
    </source>
</evidence>
<evidence type="ECO:0000313" key="3">
    <source>
        <dbReference type="EMBL" id="CAJ1964434.1"/>
    </source>
</evidence>
<reference evidence="3" key="1">
    <citation type="submission" date="2023-08" db="EMBL/GenBank/DDBJ databases">
        <authorList>
            <person name="Audoor S."/>
            <person name="Bilcke G."/>
        </authorList>
    </citation>
    <scope>NUCLEOTIDE SEQUENCE</scope>
</reference>
<evidence type="ECO:0000256" key="1">
    <source>
        <dbReference type="SAM" id="MobiDB-lite"/>
    </source>
</evidence>
<feature type="region of interest" description="Disordered" evidence="1">
    <location>
        <begin position="20"/>
        <end position="46"/>
    </location>
</feature>
<keyword evidence="4" id="KW-1185">Reference proteome</keyword>
<dbReference type="AlphaFoldDB" id="A0AAD2G7F9"/>
<organism evidence="3 4">
    <name type="scientific">Cylindrotheca closterium</name>
    <dbReference type="NCBI Taxonomy" id="2856"/>
    <lineage>
        <taxon>Eukaryota</taxon>
        <taxon>Sar</taxon>
        <taxon>Stramenopiles</taxon>
        <taxon>Ochrophyta</taxon>
        <taxon>Bacillariophyta</taxon>
        <taxon>Bacillariophyceae</taxon>
        <taxon>Bacillariophycidae</taxon>
        <taxon>Bacillariales</taxon>
        <taxon>Bacillariaceae</taxon>
        <taxon>Cylindrotheca</taxon>
    </lineage>
</organism>
<evidence type="ECO:0000259" key="2">
    <source>
        <dbReference type="Pfam" id="PF10551"/>
    </source>
</evidence>
<accession>A0AAD2G7F9</accession>
<sequence>MAMFLGPWFQGIRAKVLSHFSQSRPNEKATPTKDKMRKPTPLQIVSPPPMGPGGLAAMRQAVHAAAAPMIKQQLCRFTSTLTVTDQLTRTEFIHNQREAIEAKAIKAVCSRFVRAKAMPGGIGDTTKNASRAICPQMTGDTMKNATEAICPQKTLGLKTPATTKPPPRGLYSISNVSIEEKEKNVFARSVEVEAGLKTIAPMHQLVTEAEEHMKTLQHTILLSGNRVMLGAAWMDENNYRQFLCYPEVLFIDATHKTNNEGRPLLLICGRDSAGKAFVVIHVFMPNESQAFYRWIFLQALPAMLGVGNLKRVHLILTDGDASEYNAVDQSIFRYVKNAIRGRCGHHLIEKTFLKHGPKDNEVKNQSNGQAILLEIRRWVRSWIDRTSCHSKKAYELSKALLLQELQTNFVLRPIPNDQNSMYEIRRILSALQPFYTSIQKLIHQINCGQMAR</sequence>
<dbReference type="Pfam" id="PF10551">
    <property type="entry name" value="MULE"/>
    <property type="match status" value="1"/>
</dbReference>